<keyword evidence="2" id="KW-1185">Reference proteome</keyword>
<dbReference type="Proteomes" id="UP001208689">
    <property type="component" value="Chromosome"/>
</dbReference>
<evidence type="ECO:0000313" key="1">
    <source>
        <dbReference type="EMBL" id="UYP46244.1"/>
    </source>
</evidence>
<dbReference type="EMBL" id="CP104013">
    <property type="protein sequence ID" value="UYP46244.1"/>
    <property type="molecule type" value="Genomic_DNA"/>
</dbReference>
<dbReference type="SUPFAM" id="SSF161187">
    <property type="entry name" value="YfgJ-like"/>
    <property type="match status" value="1"/>
</dbReference>
<sequence>MYTVCPKCQKEINLFGGVYKCHNCNQNFESKDVIDYNVHYLLEQYDIKELDNITIDLIKYNIGLSFDRRNRNILKETDIFFYRKIKELEDEISILKNEMQKVQMRNVLR</sequence>
<organism evidence="1 2">
    <name type="scientific">Candidatus Lokiarchaeum ossiferum</name>
    <dbReference type="NCBI Taxonomy" id="2951803"/>
    <lineage>
        <taxon>Archaea</taxon>
        <taxon>Promethearchaeati</taxon>
        <taxon>Promethearchaeota</taxon>
        <taxon>Promethearchaeia</taxon>
        <taxon>Promethearchaeales</taxon>
        <taxon>Promethearchaeaceae</taxon>
        <taxon>Candidatus Lokiarchaeum</taxon>
    </lineage>
</organism>
<protein>
    <submittedName>
        <fullName evidence="1">Uncharacterized protein</fullName>
    </submittedName>
</protein>
<evidence type="ECO:0000313" key="2">
    <source>
        <dbReference type="Proteomes" id="UP001208689"/>
    </source>
</evidence>
<proteinExistence type="predicted"/>
<name>A0ABY6HUV7_9ARCH</name>
<accession>A0ABY6HUV7</accession>
<reference evidence="1" key="1">
    <citation type="submission" date="2022-09" db="EMBL/GenBank/DDBJ databases">
        <title>Actin cytoskeleton and complex cell architecture in an #Asgard archaeon.</title>
        <authorList>
            <person name="Ponce Toledo R.I."/>
            <person name="Schleper C."/>
            <person name="Rodrigues Oliveira T."/>
            <person name="Wollweber F."/>
            <person name="Xu J."/>
            <person name="Rittmann S."/>
            <person name="Klingl A."/>
            <person name="Pilhofer M."/>
        </authorList>
    </citation>
    <scope>NUCLEOTIDE SEQUENCE</scope>
    <source>
        <strain evidence="1">B-35</strain>
    </source>
</reference>
<gene>
    <name evidence="1" type="ORF">NEF87_002529</name>
</gene>